<dbReference type="AlphaFoldDB" id="A0A1Y1WY26"/>
<protein>
    <submittedName>
        <fullName evidence="2">Uncharacterized protein</fullName>
    </submittedName>
</protein>
<comment type="caution">
    <text evidence="2">The sequence shown here is derived from an EMBL/GenBank/DDBJ whole genome shotgun (WGS) entry which is preliminary data.</text>
</comment>
<gene>
    <name evidence="2" type="ORF">BCR32DRAFT_282334</name>
</gene>
<dbReference type="Proteomes" id="UP000193944">
    <property type="component" value="Unassembled WGS sequence"/>
</dbReference>
<feature type="chain" id="PRO_5012982748" evidence="1">
    <location>
        <begin position="20"/>
        <end position="187"/>
    </location>
</feature>
<evidence type="ECO:0000313" key="2">
    <source>
        <dbReference type="EMBL" id="ORX78352.1"/>
    </source>
</evidence>
<evidence type="ECO:0000313" key="3">
    <source>
        <dbReference type="Proteomes" id="UP000193944"/>
    </source>
</evidence>
<accession>A0A1Y1WY26</accession>
<keyword evidence="3" id="KW-1185">Reference proteome</keyword>
<sequence>MKFSKVILNFALFPKSILGYEINIVKPEYQSSNVNLSDNIFKIIDKTVEDIYSYSINQNEIIFNLGSKINKNIIDLINIMDDDCMEYIGNNEIKVNYPVLSVYMDKYKNLYQEYDISINQTHTDSKENNDSKIRKSGNKEFNKRENVSECMNNVMIRFGVSCIGGLARCAAGGVGLMLGSTACSIFN</sequence>
<keyword evidence="1" id="KW-0732">Signal</keyword>
<reference evidence="2 3" key="2">
    <citation type="submission" date="2016-08" db="EMBL/GenBank/DDBJ databases">
        <title>Pervasive Adenine N6-methylation of Active Genes in Fungi.</title>
        <authorList>
            <consortium name="DOE Joint Genome Institute"/>
            <person name="Mondo S.J."/>
            <person name="Dannebaum R.O."/>
            <person name="Kuo R.C."/>
            <person name="Labutti K."/>
            <person name="Haridas S."/>
            <person name="Kuo A."/>
            <person name="Salamov A."/>
            <person name="Ahrendt S.R."/>
            <person name="Lipzen A."/>
            <person name="Sullivan W."/>
            <person name="Andreopoulos W.B."/>
            <person name="Clum A."/>
            <person name="Lindquist E."/>
            <person name="Daum C."/>
            <person name="Ramamoorthy G.K."/>
            <person name="Gryganskyi A."/>
            <person name="Culley D."/>
            <person name="Magnuson J.K."/>
            <person name="James T.Y."/>
            <person name="O'Malley M.A."/>
            <person name="Stajich J.E."/>
            <person name="Spatafora J.W."/>
            <person name="Visel A."/>
            <person name="Grigoriev I.V."/>
        </authorList>
    </citation>
    <scope>NUCLEOTIDE SEQUENCE [LARGE SCALE GENOMIC DNA]</scope>
    <source>
        <strain evidence="2 3">S4</strain>
    </source>
</reference>
<reference evidence="2 3" key="1">
    <citation type="submission" date="2016-08" db="EMBL/GenBank/DDBJ databases">
        <title>A Parts List for Fungal Cellulosomes Revealed by Comparative Genomics.</title>
        <authorList>
            <consortium name="DOE Joint Genome Institute"/>
            <person name="Haitjema C.H."/>
            <person name="Gilmore S.P."/>
            <person name="Henske J.K."/>
            <person name="Solomon K.V."/>
            <person name="De Groot R."/>
            <person name="Kuo A."/>
            <person name="Mondo S.J."/>
            <person name="Salamov A.A."/>
            <person name="Labutti K."/>
            <person name="Zhao Z."/>
            <person name="Chiniquy J."/>
            <person name="Barry K."/>
            <person name="Brewer H.M."/>
            <person name="Purvine S.O."/>
            <person name="Wright A.T."/>
            <person name="Boxma B."/>
            <person name="Van Alen T."/>
            <person name="Hackstein J.H."/>
            <person name="Baker S.E."/>
            <person name="Grigoriev I.V."/>
            <person name="O'Malley M.A."/>
        </authorList>
    </citation>
    <scope>NUCLEOTIDE SEQUENCE [LARGE SCALE GENOMIC DNA]</scope>
    <source>
        <strain evidence="2 3">S4</strain>
    </source>
</reference>
<name>A0A1Y1WY26_9FUNG</name>
<proteinExistence type="predicted"/>
<organism evidence="2 3">
    <name type="scientific">Anaeromyces robustus</name>
    <dbReference type="NCBI Taxonomy" id="1754192"/>
    <lineage>
        <taxon>Eukaryota</taxon>
        <taxon>Fungi</taxon>
        <taxon>Fungi incertae sedis</taxon>
        <taxon>Chytridiomycota</taxon>
        <taxon>Chytridiomycota incertae sedis</taxon>
        <taxon>Neocallimastigomycetes</taxon>
        <taxon>Neocallimastigales</taxon>
        <taxon>Neocallimastigaceae</taxon>
        <taxon>Anaeromyces</taxon>
    </lineage>
</organism>
<evidence type="ECO:0000256" key="1">
    <source>
        <dbReference type="SAM" id="SignalP"/>
    </source>
</evidence>
<feature type="signal peptide" evidence="1">
    <location>
        <begin position="1"/>
        <end position="19"/>
    </location>
</feature>
<dbReference type="EMBL" id="MCFG01000213">
    <property type="protein sequence ID" value="ORX78352.1"/>
    <property type="molecule type" value="Genomic_DNA"/>
</dbReference>